<evidence type="ECO:0000313" key="9">
    <source>
        <dbReference type="Proteomes" id="UP000050509"/>
    </source>
</evidence>
<name>A0A0P9D3J8_9CHLR</name>
<dbReference type="GO" id="GO:0017004">
    <property type="term" value="P:cytochrome complex assembly"/>
    <property type="evidence" value="ECO:0007669"/>
    <property type="project" value="InterPro"/>
</dbReference>
<feature type="domain" description="Cytochrome C biogenesis protein transmembrane" evidence="7">
    <location>
        <begin position="10"/>
        <end position="180"/>
    </location>
</feature>
<feature type="transmembrane region" description="Helical" evidence="6">
    <location>
        <begin position="6"/>
        <end position="34"/>
    </location>
</feature>
<dbReference type="PATRIC" id="fig|186479.3.peg.3919"/>
<feature type="transmembrane region" description="Helical" evidence="6">
    <location>
        <begin position="199"/>
        <end position="225"/>
    </location>
</feature>
<organism evidence="8 9">
    <name type="scientific">Kouleothrix aurantiaca</name>
    <dbReference type="NCBI Taxonomy" id="186479"/>
    <lineage>
        <taxon>Bacteria</taxon>
        <taxon>Bacillati</taxon>
        <taxon>Chloroflexota</taxon>
        <taxon>Chloroflexia</taxon>
        <taxon>Chloroflexales</taxon>
        <taxon>Roseiflexineae</taxon>
        <taxon>Roseiflexaceae</taxon>
        <taxon>Kouleothrix</taxon>
    </lineage>
</organism>
<feature type="transmembrane region" description="Helical" evidence="6">
    <location>
        <begin position="46"/>
        <end position="68"/>
    </location>
</feature>
<accession>A0A0P9D3J8</accession>
<evidence type="ECO:0000313" key="8">
    <source>
        <dbReference type="EMBL" id="KPV53651.1"/>
    </source>
</evidence>
<comment type="similarity">
    <text evidence="2">Belongs to the DsbD family.</text>
</comment>
<dbReference type="InterPro" id="IPR051790">
    <property type="entry name" value="Cytochrome_c-biogenesis_DsbD"/>
</dbReference>
<proteinExistence type="inferred from homology"/>
<evidence type="ECO:0000256" key="3">
    <source>
        <dbReference type="ARBA" id="ARBA00022692"/>
    </source>
</evidence>
<dbReference type="Proteomes" id="UP000050509">
    <property type="component" value="Unassembled WGS sequence"/>
</dbReference>
<dbReference type="GO" id="GO:0016020">
    <property type="term" value="C:membrane"/>
    <property type="evidence" value="ECO:0007669"/>
    <property type="project" value="UniProtKB-SubCell"/>
</dbReference>
<evidence type="ECO:0000259" key="7">
    <source>
        <dbReference type="Pfam" id="PF02683"/>
    </source>
</evidence>
<evidence type="ECO:0000256" key="1">
    <source>
        <dbReference type="ARBA" id="ARBA00004141"/>
    </source>
</evidence>
<dbReference type="Pfam" id="PF02683">
    <property type="entry name" value="DsbD_TM"/>
    <property type="match status" value="1"/>
</dbReference>
<dbReference type="EMBL" id="LJCR01000209">
    <property type="protein sequence ID" value="KPV53651.1"/>
    <property type="molecule type" value="Genomic_DNA"/>
</dbReference>
<feature type="transmembrane region" description="Helical" evidence="6">
    <location>
        <begin position="120"/>
        <end position="146"/>
    </location>
</feature>
<evidence type="ECO:0000256" key="5">
    <source>
        <dbReference type="ARBA" id="ARBA00023136"/>
    </source>
</evidence>
<comment type="subcellular location">
    <subcellularLocation>
        <location evidence="1">Membrane</location>
        <topology evidence="1">Multi-pass membrane protein</topology>
    </subcellularLocation>
</comment>
<dbReference type="PANTHER" id="PTHR31272:SF4">
    <property type="entry name" value="CYTOCHROME C-TYPE BIOGENESIS PROTEIN HI_1454-RELATED"/>
    <property type="match status" value="1"/>
</dbReference>
<protein>
    <submittedName>
        <fullName evidence="8">Cytochrome C biogenesis protein</fullName>
    </submittedName>
</protein>
<feature type="non-terminal residue" evidence="8">
    <location>
        <position position="1"/>
    </location>
</feature>
<gene>
    <name evidence="8" type="ORF">SE17_08360</name>
</gene>
<dbReference type="InterPro" id="IPR003834">
    <property type="entry name" value="Cyt_c_assmbl_TM_dom"/>
</dbReference>
<dbReference type="AlphaFoldDB" id="A0A0P9D3J8"/>
<sequence>PAGNVSVLVLAPAAFLAGVFSFLSPCTLPILPAYFAFTFQASRERIVVMTVAFFLGLATTMVVLGASATALSQLLFSHLGALTTVGGLVVIAFGIMSMLGKGFSGAQLLNRPTASVAGSYLYGATFALGWTACVGPILGALLTLLATQGIAVLQGAVLAFVYALGLGMPLILMATFFSRLGRGSRFWQFMRGRAIELNLGFTTLHLHTTSLASGLLLVVVGVLLASGQLTLLSQWSQQTSMGEWAVSLEQGIERLFFGR</sequence>
<keyword evidence="4 6" id="KW-1133">Transmembrane helix</keyword>
<evidence type="ECO:0000256" key="2">
    <source>
        <dbReference type="ARBA" id="ARBA00006143"/>
    </source>
</evidence>
<dbReference type="PANTHER" id="PTHR31272">
    <property type="entry name" value="CYTOCHROME C-TYPE BIOGENESIS PROTEIN HI_1454-RELATED"/>
    <property type="match status" value="1"/>
</dbReference>
<keyword evidence="5 6" id="KW-0472">Membrane</keyword>
<feature type="transmembrane region" description="Helical" evidence="6">
    <location>
        <begin position="152"/>
        <end position="178"/>
    </location>
</feature>
<reference evidence="8 9" key="1">
    <citation type="submission" date="2015-09" db="EMBL/GenBank/DDBJ databases">
        <title>Draft genome sequence of Kouleothrix aurantiaca JCM 19913.</title>
        <authorList>
            <person name="Hemp J."/>
        </authorList>
    </citation>
    <scope>NUCLEOTIDE SEQUENCE [LARGE SCALE GENOMIC DNA]</scope>
    <source>
        <strain evidence="8 9">COM-B</strain>
    </source>
</reference>
<keyword evidence="3 6" id="KW-0812">Transmembrane</keyword>
<keyword evidence="9" id="KW-1185">Reference proteome</keyword>
<feature type="transmembrane region" description="Helical" evidence="6">
    <location>
        <begin position="74"/>
        <end position="99"/>
    </location>
</feature>
<evidence type="ECO:0000256" key="6">
    <source>
        <dbReference type="SAM" id="Phobius"/>
    </source>
</evidence>
<evidence type="ECO:0000256" key="4">
    <source>
        <dbReference type="ARBA" id="ARBA00022989"/>
    </source>
</evidence>
<comment type="caution">
    <text evidence="8">The sequence shown here is derived from an EMBL/GenBank/DDBJ whole genome shotgun (WGS) entry which is preliminary data.</text>
</comment>